<dbReference type="PANTHER" id="PTHR30055">
    <property type="entry name" value="HTH-TYPE TRANSCRIPTIONAL REGULATOR RUTR"/>
    <property type="match status" value="1"/>
</dbReference>
<dbReference type="RefSeq" id="WP_342753504.1">
    <property type="nucleotide sequence ID" value="NZ_QAYG01000005.1"/>
</dbReference>
<keyword evidence="1" id="KW-0805">Transcription regulation</keyword>
<name>A0A2T5V905_9HYPH</name>
<evidence type="ECO:0000256" key="5">
    <source>
        <dbReference type="SAM" id="MobiDB-lite"/>
    </source>
</evidence>
<sequence>MTAARQPKKSVDPMAAPGDGVPPVVDNAKRRQILEGARAVFRAKGFDGASMEVIAKKANVSKGTLYVYFDSKEALFEALILADRHRQAEALMDVEADRIEDFAEDLRRLGRTYVRLMTSPDKVAMLRMVIGAAERFPQFGQMLYEAGPVSGAARLGHYLEKRIASGDLKPCDTMLAASHFFELCVARLMKRLLFGVSSTPNDEEIEKTVDLGVKVFLAAYGAQKS</sequence>
<dbReference type="SUPFAM" id="SSF46689">
    <property type="entry name" value="Homeodomain-like"/>
    <property type="match status" value="1"/>
</dbReference>
<organism evidence="7 8">
    <name type="scientific">Breoghania corrubedonensis</name>
    <dbReference type="NCBI Taxonomy" id="665038"/>
    <lineage>
        <taxon>Bacteria</taxon>
        <taxon>Pseudomonadati</taxon>
        <taxon>Pseudomonadota</taxon>
        <taxon>Alphaproteobacteria</taxon>
        <taxon>Hyphomicrobiales</taxon>
        <taxon>Stappiaceae</taxon>
        <taxon>Breoghania</taxon>
    </lineage>
</organism>
<dbReference type="InterPro" id="IPR039536">
    <property type="entry name" value="TetR_C_Proteobacteria"/>
</dbReference>
<keyword evidence="2 4" id="KW-0238">DNA-binding</keyword>
<dbReference type="FunFam" id="1.10.10.60:FF:000141">
    <property type="entry name" value="TetR family transcriptional regulator"/>
    <property type="match status" value="1"/>
</dbReference>
<evidence type="ECO:0000313" key="7">
    <source>
        <dbReference type="EMBL" id="PTW60239.1"/>
    </source>
</evidence>
<feature type="domain" description="HTH tetR-type" evidence="6">
    <location>
        <begin position="27"/>
        <end position="87"/>
    </location>
</feature>
<dbReference type="Gene3D" id="1.10.357.10">
    <property type="entry name" value="Tetracycline Repressor, domain 2"/>
    <property type="match status" value="1"/>
</dbReference>
<feature type="DNA-binding region" description="H-T-H motif" evidence="4">
    <location>
        <begin position="50"/>
        <end position="69"/>
    </location>
</feature>
<dbReference type="Pfam" id="PF00440">
    <property type="entry name" value="TetR_N"/>
    <property type="match status" value="1"/>
</dbReference>
<dbReference type="Proteomes" id="UP000244081">
    <property type="component" value="Unassembled WGS sequence"/>
</dbReference>
<reference evidence="7 8" key="1">
    <citation type="submission" date="2018-04" db="EMBL/GenBank/DDBJ databases">
        <title>Genomic Encyclopedia of Archaeal and Bacterial Type Strains, Phase II (KMG-II): from individual species to whole genera.</title>
        <authorList>
            <person name="Goeker M."/>
        </authorList>
    </citation>
    <scope>NUCLEOTIDE SEQUENCE [LARGE SCALE GENOMIC DNA]</scope>
    <source>
        <strain evidence="7 8">DSM 23382</strain>
    </source>
</reference>
<dbReference type="InterPro" id="IPR009057">
    <property type="entry name" value="Homeodomain-like_sf"/>
</dbReference>
<dbReference type="SUPFAM" id="SSF48498">
    <property type="entry name" value="Tetracyclin repressor-like, C-terminal domain"/>
    <property type="match status" value="1"/>
</dbReference>
<dbReference type="InterPro" id="IPR001647">
    <property type="entry name" value="HTH_TetR"/>
</dbReference>
<dbReference type="GO" id="GO:0003700">
    <property type="term" value="F:DNA-binding transcription factor activity"/>
    <property type="evidence" value="ECO:0007669"/>
    <property type="project" value="TreeGrafter"/>
</dbReference>
<comment type="caution">
    <text evidence="7">The sequence shown here is derived from an EMBL/GenBank/DDBJ whole genome shotgun (WGS) entry which is preliminary data.</text>
</comment>
<evidence type="ECO:0000256" key="2">
    <source>
        <dbReference type="ARBA" id="ARBA00023125"/>
    </source>
</evidence>
<proteinExistence type="predicted"/>
<dbReference type="Gene3D" id="1.10.10.60">
    <property type="entry name" value="Homeodomain-like"/>
    <property type="match status" value="1"/>
</dbReference>
<keyword evidence="8" id="KW-1185">Reference proteome</keyword>
<dbReference type="InterPro" id="IPR023772">
    <property type="entry name" value="DNA-bd_HTH_TetR-type_CS"/>
</dbReference>
<dbReference type="PRINTS" id="PR00455">
    <property type="entry name" value="HTHTETR"/>
</dbReference>
<keyword evidence="3" id="KW-0804">Transcription</keyword>
<evidence type="ECO:0000256" key="3">
    <source>
        <dbReference type="ARBA" id="ARBA00023163"/>
    </source>
</evidence>
<feature type="region of interest" description="Disordered" evidence="5">
    <location>
        <begin position="1"/>
        <end position="23"/>
    </location>
</feature>
<evidence type="ECO:0000259" key="6">
    <source>
        <dbReference type="PROSITE" id="PS50977"/>
    </source>
</evidence>
<dbReference type="EMBL" id="QAYG01000005">
    <property type="protein sequence ID" value="PTW60239.1"/>
    <property type="molecule type" value="Genomic_DNA"/>
</dbReference>
<dbReference type="AlphaFoldDB" id="A0A2T5V905"/>
<dbReference type="GO" id="GO:0000976">
    <property type="term" value="F:transcription cis-regulatory region binding"/>
    <property type="evidence" value="ECO:0007669"/>
    <property type="project" value="TreeGrafter"/>
</dbReference>
<dbReference type="PROSITE" id="PS50977">
    <property type="entry name" value="HTH_TETR_2"/>
    <property type="match status" value="1"/>
</dbReference>
<evidence type="ECO:0000256" key="4">
    <source>
        <dbReference type="PROSITE-ProRule" id="PRU00335"/>
    </source>
</evidence>
<evidence type="ECO:0000256" key="1">
    <source>
        <dbReference type="ARBA" id="ARBA00023015"/>
    </source>
</evidence>
<dbReference type="PANTHER" id="PTHR30055:SF146">
    <property type="entry name" value="HTH-TYPE TRANSCRIPTIONAL DUAL REGULATOR CECR"/>
    <property type="match status" value="1"/>
</dbReference>
<protein>
    <submittedName>
        <fullName evidence="7">TetR family transcriptional regulator</fullName>
    </submittedName>
</protein>
<dbReference type="InterPro" id="IPR036271">
    <property type="entry name" value="Tet_transcr_reg_TetR-rel_C_sf"/>
</dbReference>
<gene>
    <name evidence="7" type="ORF">C8N35_105243</name>
</gene>
<dbReference type="InterPro" id="IPR050109">
    <property type="entry name" value="HTH-type_TetR-like_transc_reg"/>
</dbReference>
<evidence type="ECO:0000313" key="8">
    <source>
        <dbReference type="Proteomes" id="UP000244081"/>
    </source>
</evidence>
<dbReference type="PROSITE" id="PS01081">
    <property type="entry name" value="HTH_TETR_1"/>
    <property type="match status" value="1"/>
</dbReference>
<accession>A0A2T5V905</accession>
<dbReference type="Pfam" id="PF14246">
    <property type="entry name" value="TetR_C_7"/>
    <property type="match status" value="1"/>
</dbReference>